<keyword evidence="2" id="KW-1185">Reference proteome</keyword>
<dbReference type="EMBL" id="JAIWYP010000012">
    <property type="protein sequence ID" value="KAH3724478.1"/>
    <property type="molecule type" value="Genomic_DNA"/>
</dbReference>
<dbReference type="AlphaFoldDB" id="A0A9D4CH84"/>
<accession>A0A9D4CH84</accession>
<evidence type="ECO:0000313" key="1">
    <source>
        <dbReference type="EMBL" id="KAH3724478.1"/>
    </source>
</evidence>
<protein>
    <submittedName>
        <fullName evidence="1">Uncharacterized protein</fullName>
    </submittedName>
</protein>
<name>A0A9D4CH84_DREPO</name>
<organism evidence="1 2">
    <name type="scientific">Dreissena polymorpha</name>
    <name type="common">Zebra mussel</name>
    <name type="synonym">Mytilus polymorpha</name>
    <dbReference type="NCBI Taxonomy" id="45954"/>
    <lineage>
        <taxon>Eukaryota</taxon>
        <taxon>Metazoa</taxon>
        <taxon>Spiralia</taxon>
        <taxon>Lophotrochozoa</taxon>
        <taxon>Mollusca</taxon>
        <taxon>Bivalvia</taxon>
        <taxon>Autobranchia</taxon>
        <taxon>Heteroconchia</taxon>
        <taxon>Euheterodonta</taxon>
        <taxon>Imparidentia</taxon>
        <taxon>Neoheterodontei</taxon>
        <taxon>Myida</taxon>
        <taxon>Dreissenoidea</taxon>
        <taxon>Dreissenidae</taxon>
        <taxon>Dreissena</taxon>
    </lineage>
</organism>
<comment type="caution">
    <text evidence="1">The sequence shown here is derived from an EMBL/GenBank/DDBJ whole genome shotgun (WGS) entry which is preliminary data.</text>
</comment>
<reference evidence="1" key="1">
    <citation type="journal article" date="2019" name="bioRxiv">
        <title>The Genome of the Zebra Mussel, Dreissena polymorpha: A Resource for Invasive Species Research.</title>
        <authorList>
            <person name="McCartney M.A."/>
            <person name="Auch B."/>
            <person name="Kono T."/>
            <person name="Mallez S."/>
            <person name="Zhang Y."/>
            <person name="Obille A."/>
            <person name="Becker A."/>
            <person name="Abrahante J.E."/>
            <person name="Garbe J."/>
            <person name="Badalamenti J.P."/>
            <person name="Herman A."/>
            <person name="Mangelson H."/>
            <person name="Liachko I."/>
            <person name="Sullivan S."/>
            <person name="Sone E.D."/>
            <person name="Koren S."/>
            <person name="Silverstein K.A.T."/>
            <person name="Beckman K.B."/>
            <person name="Gohl D.M."/>
        </authorList>
    </citation>
    <scope>NUCLEOTIDE SEQUENCE</scope>
    <source>
        <strain evidence="1">Duluth1</strain>
        <tissue evidence="1">Whole animal</tissue>
    </source>
</reference>
<dbReference type="Proteomes" id="UP000828390">
    <property type="component" value="Unassembled WGS sequence"/>
</dbReference>
<evidence type="ECO:0000313" key="2">
    <source>
        <dbReference type="Proteomes" id="UP000828390"/>
    </source>
</evidence>
<proteinExistence type="predicted"/>
<sequence length="251" mass="27388">MSFYQTNGCSRSSPPSLQECSSSVFLRLALTPARSSFTSDQPRILLEGTPLFRTPSQCRQIRPHSFSGLHFRVNEFLDTYQSGQSVMSMYIRPSGIGQLGFVPISYNSSRVPLSQRYPELSSRLCAVGTSIPTSSSALSLSLLEMVFGQSVKTDSNPSFPSVYLQWWLDEETLSRSTTSSSANVITSNHGCEQGRMGCSPGTSQSNSFRVVVSSGISPSYQQSRNASSISSCISFPVTSSRLLCDGVNRQH</sequence>
<gene>
    <name evidence="1" type="ORF">DPMN_050296</name>
</gene>
<reference evidence="1" key="2">
    <citation type="submission" date="2020-11" db="EMBL/GenBank/DDBJ databases">
        <authorList>
            <person name="McCartney M.A."/>
            <person name="Auch B."/>
            <person name="Kono T."/>
            <person name="Mallez S."/>
            <person name="Becker A."/>
            <person name="Gohl D.M."/>
            <person name="Silverstein K.A.T."/>
            <person name="Koren S."/>
            <person name="Bechman K.B."/>
            <person name="Herman A."/>
            <person name="Abrahante J.E."/>
            <person name="Garbe J."/>
        </authorList>
    </citation>
    <scope>NUCLEOTIDE SEQUENCE</scope>
    <source>
        <strain evidence="1">Duluth1</strain>
        <tissue evidence="1">Whole animal</tissue>
    </source>
</reference>